<dbReference type="Proteomes" id="UP000231232">
    <property type="component" value="Unassembled WGS sequence"/>
</dbReference>
<accession>A0A2H9RDJ1</accession>
<accession>A0A2H9N2N3</accession>
<dbReference type="Proteomes" id="UP000230713">
    <property type="component" value="Unassembled WGS sequence"/>
</dbReference>
<proteinExistence type="predicted"/>
<evidence type="ECO:0000313" key="2">
    <source>
        <dbReference type="EMBL" id="PIV13525.1"/>
    </source>
</evidence>
<comment type="caution">
    <text evidence="1">The sequence shown here is derived from an EMBL/GenBank/DDBJ whole genome shotgun (WGS) entry which is preliminary data.</text>
</comment>
<dbReference type="Proteomes" id="UP000228888">
    <property type="component" value="Unassembled WGS sequence"/>
</dbReference>
<reference evidence="7 8" key="2">
    <citation type="submission" date="2017-09" db="EMBL/GenBank/DDBJ databases">
        <title>Depth-based differentiation of microbial function through sediment-hosted aquifers and enrichment of novel symbionts in the deep terrestrial subsurface.</title>
        <authorList>
            <person name="Probst A.J."/>
            <person name="Ladd B."/>
            <person name="Jarett J.K."/>
            <person name="Geller-Mcgrath D.E."/>
            <person name="Sieber C.M.K."/>
            <person name="Emerson J.B."/>
            <person name="Anantharaman K."/>
            <person name="Thomas B.C."/>
            <person name="Malmstrom R."/>
            <person name="Stieglmeier M."/>
            <person name="Klingl A."/>
            <person name="Woyke T."/>
            <person name="Ryan C.M."/>
            <person name="Banfield J.F."/>
        </authorList>
    </citation>
    <scope>NUCLEOTIDE SEQUENCE [LARGE SCALE GENOMIC DNA]</scope>
</reference>
<dbReference type="Proteomes" id="UP000229789">
    <property type="component" value="Unassembled WGS sequence"/>
</dbReference>
<sequence length="59" mass="6834">MQNAQQRQIMQGAGVSYAKRTTTPRCGLKPAKIYVKFMLILLYLYEEQARVVKTRNSIQ</sequence>
<dbReference type="EMBL" id="PFIH01000023">
    <property type="protein sequence ID" value="PIX28158.1"/>
    <property type="molecule type" value="Genomic_DNA"/>
</dbReference>
<organism evidence="1 9">
    <name type="scientific">Huberarchaeum crystalense</name>
    <dbReference type="NCBI Taxonomy" id="2014257"/>
    <lineage>
        <taxon>Archaea</taxon>
        <taxon>Candidatus Huberarchaeota</taxon>
        <taxon>Candidatus Huberarchaeia</taxon>
        <taxon>Candidatus Huberarchaeales</taxon>
        <taxon>Candidatus Huberarchaeaceae</taxon>
        <taxon>Candidatus Huberarchaeum</taxon>
    </lineage>
</organism>
<dbReference type="Proteomes" id="UP000231449">
    <property type="component" value="Unassembled WGS sequence"/>
</dbReference>
<dbReference type="EMBL" id="PFUW01000017">
    <property type="protein sequence ID" value="PJB04124.1"/>
    <property type="molecule type" value="Genomic_DNA"/>
</dbReference>
<dbReference type="EMBL" id="PFFF01000024">
    <property type="protein sequence ID" value="PIV89782.1"/>
    <property type="molecule type" value="Genomic_DNA"/>
</dbReference>
<accession>A0A2G9LJN0</accession>
<dbReference type="EMBL" id="PEUT01000056">
    <property type="protein sequence ID" value="PIV13525.1"/>
    <property type="molecule type" value="Genomic_DNA"/>
</dbReference>
<dbReference type="EMBL" id="PCUF01000006">
    <property type="protein sequence ID" value="PIN66714.1"/>
    <property type="molecule type" value="Genomic_DNA"/>
</dbReference>
<protein>
    <submittedName>
        <fullName evidence="1">Uncharacterized protein</fullName>
    </submittedName>
</protein>
<evidence type="ECO:0000313" key="6">
    <source>
        <dbReference type="EMBL" id="PJC01697.1"/>
    </source>
</evidence>
<dbReference type="AlphaFoldDB" id="A0A2G9LJN0"/>
<evidence type="ECO:0000313" key="5">
    <source>
        <dbReference type="EMBL" id="PJB04124.1"/>
    </source>
</evidence>
<evidence type="ECO:0000313" key="7">
    <source>
        <dbReference type="Proteomes" id="UP000228888"/>
    </source>
</evidence>
<accession>A0A2H9M1L6</accession>
<evidence type="ECO:0000313" key="4">
    <source>
        <dbReference type="EMBL" id="PIX28158.1"/>
    </source>
</evidence>
<dbReference type="EMBL" id="PFSX01000011">
    <property type="protein sequence ID" value="PJC01697.1"/>
    <property type="molecule type" value="Genomic_DNA"/>
</dbReference>
<dbReference type="Proteomes" id="UP000228989">
    <property type="component" value="Unassembled WGS sequence"/>
</dbReference>
<evidence type="ECO:0000313" key="9">
    <source>
        <dbReference type="Proteomes" id="UP000229789"/>
    </source>
</evidence>
<evidence type="ECO:0000313" key="8">
    <source>
        <dbReference type="Proteomes" id="UP000228989"/>
    </source>
</evidence>
<gene>
    <name evidence="6" type="ORF">CO072_00405</name>
    <name evidence="5" type="ORF">CO124_00995</name>
    <name evidence="2" type="ORF">COS45_02395</name>
    <name evidence="3" type="ORF">COW47_00940</name>
    <name evidence="1" type="ORF">COW69_00700</name>
    <name evidence="4" type="ORF">COZ66_01060</name>
</gene>
<evidence type="ECO:0000313" key="1">
    <source>
        <dbReference type="EMBL" id="PIN66714.1"/>
    </source>
</evidence>
<accession>A0A2H9QSF1</accession>
<accession>A0A2H9MN06</accession>
<evidence type="ECO:0000313" key="3">
    <source>
        <dbReference type="EMBL" id="PIV89782.1"/>
    </source>
</evidence>
<reference evidence="1 9" key="1">
    <citation type="submission" date="2017-09" db="EMBL/GenBank/DDBJ databases">
        <title>Depth-based differentiation of microbial function through sediment-hosted aquifers and enrichment of novel symbionts in the deep terrestrial subsurface.</title>
        <authorList>
            <person name="Probst A.J."/>
            <person name="Ladd B."/>
            <person name="Jarett J.K."/>
            <person name="Geller-Mcgrath D.E."/>
            <person name="Sieber C.M."/>
            <person name="Emerson J.B."/>
            <person name="Anantharaman K."/>
            <person name="Thomas B.C."/>
            <person name="Malmstrom R."/>
            <person name="Stieglmeier M."/>
            <person name="Klingl A."/>
            <person name="Woyke T."/>
            <person name="Ryan C.M."/>
            <person name="Banfield J.F."/>
        </authorList>
    </citation>
    <scope>NUCLEOTIDE SEQUENCE [LARGE SCALE GENOMIC DNA]</scope>
    <source>
        <strain evidence="2">CG03_land_8_20_14_0_80_31_114</strain>
        <strain evidence="3">CG17_big_fil_post_rev_8_21_14_2_50_31_73</strain>
        <strain evidence="1">CG18_big_fil_WC_8_21_14_2_50_31_19</strain>
        <strain evidence="4">CG_4_8_14_3_um_filter</strain>
        <strain evidence="6">CG_4_9_14_0_8_um_filter_31_21</strain>
        <strain evidence="5">CG_4_9_14_3_um_filter_31_125</strain>
    </source>
</reference>
<name>A0A2G9LJN0_HUBC1</name>